<dbReference type="PANTHER" id="PTHR12619">
    <property type="entry name" value="RFX TRANSCRIPTION FACTOR FAMILY"/>
    <property type="match status" value="1"/>
</dbReference>
<feature type="region of interest" description="Disordered" evidence="2">
    <location>
        <begin position="371"/>
        <end position="391"/>
    </location>
</feature>
<name>A0A437AAF9_ARTFL</name>
<dbReference type="InterPro" id="IPR036388">
    <property type="entry name" value="WH-like_DNA-bd_sf"/>
</dbReference>
<dbReference type="PANTHER" id="PTHR12619:SF5">
    <property type="entry name" value="TRANSCRIPTION FACTOR RFX4"/>
    <property type="match status" value="1"/>
</dbReference>
<dbReference type="Pfam" id="PF25340">
    <property type="entry name" value="BCD_RFX"/>
    <property type="match status" value="1"/>
</dbReference>
<accession>A0A437AAF9</accession>
<dbReference type="GeneID" id="93584618"/>
<dbReference type="Pfam" id="PF02257">
    <property type="entry name" value="RFX_DNA_binding"/>
    <property type="match status" value="1"/>
</dbReference>
<dbReference type="EMBL" id="SAEB01000003">
    <property type="protein sequence ID" value="RVD88111.1"/>
    <property type="molecule type" value="Genomic_DNA"/>
</dbReference>
<dbReference type="STRING" id="97331.A0A437AAF9"/>
<feature type="region of interest" description="Disordered" evidence="2">
    <location>
        <begin position="67"/>
        <end position="91"/>
    </location>
</feature>
<dbReference type="RefSeq" id="XP_067493655.1">
    <property type="nucleotide sequence ID" value="XM_067631074.1"/>
</dbReference>
<keyword evidence="1" id="KW-0238">DNA-binding</keyword>
<dbReference type="InterPro" id="IPR036390">
    <property type="entry name" value="WH_DNA-bd_sf"/>
</dbReference>
<dbReference type="SUPFAM" id="SSF46785">
    <property type="entry name" value="Winged helix' DNA-binding domain"/>
    <property type="match status" value="1"/>
</dbReference>
<sequence length="800" mass="88590">MKPNNNNITFHQTLTTNSMSAGKQPGPVPDAVFQYTCHPRPGPKCISSSTPLTCMPGCLPTGLSKPSLSQIAPQPPTFNPKKRTRADSENQNIQPHAPMVFGHAMSQSPEYDQYRPSPMPMQHPMAQHVIPVPTAMHFSTIAPHPADMASFGKSVQDGGSSFAAFQATGGRSRSVSQASPELQMSPSLDFDGYGDMLSQPIGSKRQKQVDEHEDALRLLSLEVRDVILSELAQKVRLADGTSRAERERQGFGMGWLHKYCKRTNEETAAIPRNRVYTHYVTACGDARIKCLNPASFGKLVRIVFPDIKTRRLGIRGHSKYHYCGITLISGKEKLDEDLKNSVAGDPKVTVLPSNNVTQDASHETEGGEWTALLQDSDPTGPPIPKDDDKAGRAASVETLQPLENVDEEPETESADDLLNRMAAFLTPSDEERPSGISVPDITLYMPAGTDMDNARTLEATYRTHALALFEAFKTMHMKMFYNLYTQFQGSFTAPVLKLLTDPSMANWVEDTDWEIYKELLGLVNNCVKTAIPPKIFEQFKKLVHNLDESVRKSLQPLPDHVVEARLRPVSAFCRLVDQALRTNMTCHAAASILNNDADVKTMESDWVNMVEAERIVRRELPCRSPLAIQLLRTEVVSLVRGKEPNSMPTSQDGPDENGIFDHWVRWLDRLPSRFPEVSARNILIGTSAVASAAIRDITLSGGEGFGGWWVLVTFVEEYLRWNAERGGFLRRTALGPRQSAPASDAVVAVRDRNFYQRSTHNDGTDDSGISIRDDSYDSIIIQEKHSAILADTVHHIPAGV</sequence>
<evidence type="ECO:0000313" key="5">
    <source>
        <dbReference type="Proteomes" id="UP000283090"/>
    </source>
</evidence>
<protein>
    <recommendedName>
        <fullName evidence="3">RFX-type winged-helix domain-containing protein</fullName>
    </recommendedName>
</protein>
<dbReference type="OrthoDB" id="10056949at2759"/>
<proteinExistence type="predicted"/>
<gene>
    <name evidence="4" type="ORF">DFL_002307</name>
</gene>
<dbReference type="Proteomes" id="UP000283090">
    <property type="component" value="Unassembled WGS sequence"/>
</dbReference>
<evidence type="ECO:0000259" key="3">
    <source>
        <dbReference type="PROSITE" id="PS51526"/>
    </source>
</evidence>
<dbReference type="Gene3D" id="1.10.10.10">
    <property type="entry name" value="Winged helix-like DNA-binding domain superfamily/Winged helix DNA-binding domain"/>
    <property type="match status" value="1"/>
</dbReference>
<reference evidence="4 5" key="1">
    <citation type="submission" date="2019-01" db="EMBL/GenBank/DDBJ databases">
        <title>Intercellular communication is required for trap formation in the nematode-trapping fungus Duddingtonia flagrans.</title>
        <authorList>
            <person name="Youssar L."/>
            <person name="Wernet V."/>
            <person name="Hensel N."/>
            <person name="Hildebrandt H.-G."/>
            <person name="Fischer R."/>
        </authorList>
    </citation>
    <scope>NUCLEOTIDE SEQUENCE [LARGE SCALE GENOMIC DNA]</scope>
    <source>
        <strain evidence="4 5">CBS H-5679</strain>
    </source>
</reference>
<dbReference type="InterPro" id="IPR039779">
    <property type="entry name" value="RFX-like"/>
</dbReference>
<evidence type="ECO:0000313" key="4">
    <source>
        <dbReference type="EMBL" id="RVD88111.1"/>
    </source>
</evidence>
<dbReference type="VEuPathDB" id="FungiDB:DFL_002307"/>
<dbReference type="PROSITE" id="PS51526">
    <property type="entry name" value="RFX_DBD"/>
    <property type="match status" value="1"/>
</dbReference>
<dbReference type="GO" id="GO:0000978">
    <property type="term" value="F:RNA polymerase II cis-regulatory region sequence-specific DNA binding"/>
    <property type="evidence" value="ECO:0007669"/>
    <property type="project" value="TreeGrafter"/>
</dbReference>
<organism evidence="4 5">
    <name type="scientific">Arthrobotrys flagrans</name>
    <name type="common">Nematode-trapping fungus</name>
    <name type="synonym">Trichothecium flagrans</name>
    <dbReference type="NCBI Taxonomy" id="97331"/>
    <lineage>
        <taxon>Eukaryota</taxon>
        <taxon>Fungi</taxon>
        <taxon>Dikarya</taxon>
        <taxon>Ascomycota</taxon>
        <taxon>Pezizomycotina</taxon>
        <taxon>Orbiliomycetes</taxon>
        <taxon>Orbiliales</taxon>
        <taxon>Orbiliaceae</taxon>
        <taxon>Arthrobotrys</taxon>
    </lineage>
</organism>
<dbReference type="InterPro" id="IPR003150">
    <property type="entry name" value="DNA-bd_RFX"/>
</dbReference>
<dbReference type="GO" id="GO:0000981">
    <property type="term" value="F:DNA-binding transcription factor activity, RNA polymerase II-specific"/>
    <property type="evidence" value="ECO:0007669"/>
    <property type="project" value="TreeGrafter"/>
</dbReference>
<comment type="caution">
    <text evidence="4">The sequence shown here is derived from an EMBL/GenBank/DDBJ whole genome shotgun (WGS) entry which is preliminary data.</text>
</comment>
<evidence type="ECO:0000256" key="2">
    <source>
        <dbReference type="SAM" id="MobiDB-lite"/>
    </source>
</evidence>
<evidence type="ECO:0000256" key="1">
    <source>
        <dbReference type="ARBA" id="ARBA00023125"/>
    </source>
</evidence>
<feature type="domain" description="RFX-type winged-helix" evidence="3">
    <location>
        <begin position="252"/>
        <end position="329"/>
    </location>
</feature>
<dbReference type="AlphaFoldDB" id="A0A437AAF9"/>
<keyword evidence="5" id="KW-1185">Reference proteome</keyword>
<dbReference type="InterPro" id="IPR057321">
    <property type="entry name" value="RFX1-4/6/8-like_BCD"/>
</dbReference>